<reference evidence="2 3" key="1">
    <citation type="journal article" date="2007" name="Science">
        <title>Sea anemone genome reveals ancestral eumetazoan gene repertoire and genomic organization.</title>
        <authorList>
            <person name="Putnam N.H."/>
            <person name="Srivastava M."/>
            <person name="Hellsten U."/>
            <person name="Dirks B."/>
            <person name="Chapman J."/>
            <person name="Salamov A."/>
            <person name="Terry A."/>
            <person name="Shapiro H."/>
            <person name="Lindquist E."/>
            <person name="Kapitonov V.V."/>
            <person name="Jurka J."/>
            <person name="Genikhovich G."/>
            <person name="Grigoriev I.V."/>
            <person name="Lucas S.M."/>
            <person name="Steele R.E."/>
            <person name="Finnerty J.R."/>
            <person name="Technau U."/>
            <person name="Martindale M.Q."/>
            <person name="Rokhsar D.S."/>
        </authorList>
    </citation>
    <scope>NUCLEOTIDE SEQUENCE [LARGE SCALE GENOMIC DNA]</scope>
    <source>
        <strain evidence="3">CH2 X CH6</strain>
    </source>
</reference>
<dbReference type="HOGENOM" id="CLU_1469902_0_0_1"/>
<keyword evidence="1" id="KW-1133">Transmembrane helix</keyword>
<dbReference type="PhylomeDB" id="A7RI39"/>
<name>A7RI39_NEMVE</name>
<dbReference type="Proteomes" id="UP000001593">
    <property type="component" value="Unassembled WGS sequence"/>
</dbReference>
<gene>
    <name evidence="2" type="ORF">NEMVEDRAFT_v1g197450</name>
</gene>
<organism evidence="2 3">
    <name type="scientific">Nematostella vectensis</name>
    <name type="common">Starlet sea anemone</name>
    <dbReference type="NCBI Taxonomy" id="45351"/>
    <lineage>
        <taxon>Eukaryota</taxon>
        <taxon>Metazoa</taxon>
        <taxon>Cnidaria</taxon>
        <taxon>Anthozoa</taxon>
        <taxon>Hexacorallia</taxon>
        <taxon>Actiniaria</taxon>
        <taxon>Edwardsiidae</taxon>
        <taxon>Nematostella</taxon>
    </lineage>
</organism>
<accession>A7RI39</accession>
<keyword evidence="1" id="KW-0812">Transmembrane</keyword>
<dbReference type="EMBL" id="DS469511">
    <property type="protein sequence ID" value="EDO48961.1"/>
    <property type="molecule type" value="Genomic_DNA"/>
</dbReference>
<dbReference type="KEGG" id="nve:5521338"/>
<dbReference type="InParanoid" id="A7RI39"/>
<dbReference type="PANTHER" id="PTHR35465">
    <property type="entry name" value="CAVEOLIN-1 PROTEIN"/>
    <property type="match status" value="1"/>
</dbReference>
<dbReference type="PANTHER" id="PTHR35465:SF1">
    <property type="entry name" value="PHOSPHATIDYLINOSITOL-GLYCAN BIOSYNTHESIS CLASS X PROTEIN"/>
    <property type="match status" value="1"/>
</dbReference>
<evidence type="ECO:0000313" key="2">
    <source>
        <dbReference type="EMBL" id="EDO48961.1"/>
    </source>
</evidence>
<protein>
    <submittedName>
        <fullName evidence="2">Uncharacterized protein</fullName>
    </submittedName>
</protein>
<proteinExistence type="predicted"/>
<sequence length="184" mass="21280">MAAEVGSFNVIFFILCYTMRYNAMQTKSLFPEQMLCNEVLHNKESILYRLHNLEKEVQYELRISYPATTPSEFLIKLLDDEDHSPPSKRRLLNTEKISFVIDKGYNMFAQVTAVRTGHPNSLDSLNNPVVYSIVVERLYVGLTWGAWKLGMITIFAVTLTLKLILPNIITFMEQEIISLQKQNR</sequence>
<feature type="transmembrane region" description="Helical" evidence="1">
    <location>
        <begin position="146"/>
        <end position="165"/>
    </location>
</feature>
<feature type="transmembrane region" description="Helical" evidence="1">
    <location>
        <begin position="6"/>
        <end position="23"/>
    </location>
</feature>
<evidence type="ECO:0000313" key="3">
    <source>
        <dbReference type="Proteomes" id="UP000001593"/>
    </source>
</evidence>
<keyword evidence="3" id="KW-1185">Reference proteome</keyword>
<dbReference type="OrthoDB" id="3360032at2759"/>
<keyword evidence="1" id="KW-0472">Membrane</keyword>
<dbReference type="AlphaFoldDB" id="A7RI39"/>
<dbReference type="OMA" id="NIITFME"/>
<evidence type="ECO:0000256" key="1">
    <source>
        <dbReference type="SAM" id="Phobius"/>
    </source>
</evidence>